<dbReference type="EMBL" id="CATNWA010021920">
    <property type="protein sequence ID" value="CAI9624457.1"/>
    <property type="molecule type" value="Genomic_DNA"/>
</dbReference>
<name>A0ABN9HVH2_9NEOB</name>
<organism evidence="2 3">
    <name type="scientific">Staurois parvus</name>
    <dbReference type="NCBI Taxonomy" id="386267"/>
    <lineage>
        <taxon>Eukaryota</taxon>
        <taxon>Metazoa</taxon>
        <taxon>Chordata</taxon>
        <taxon>Craniata</taxon>
        <taxon>Vertebrata</taxon>
        <taxon>Euteleostomi</taxon>
        <taxon>Amphibia</taxon>
        <taxon>Batrachia</taxon>
        <taxon>Anura</taxon>
        <taxon>Neobatrachia</taxon>
        <taxon>Ranoidea</taxon>
        <taxon>Ranidae</taxon>
        <taxon>Staurois</taxon>
    </lineage>
</organism>
<comment type="caution">
    <text evidence="2">The sequence shown here is derived from an EMBL/GenBank/DDBJ whole genome shotgun (WGS) entry which is preliminary data.</text>
</comment>
<dbReference type="Proteomes" id="UP001162483">
    <property type="component" value="Unassembled WGS sequence"/>
</dbReference>
<proteinExistence type="predicted"/>
<gene>
    <name evidence="2" type="ORF">SPARVUS_LOCUS16655497</name>
</gene>
<keyword evidence="3" id="KW-1185">Reference proteome</keyword>
<reference evidence="2" key="1">
    <citation type="submission" date="2023-05" db="EMBL/GenBank/DDBJ databases">
        <authorList>
            <person name="Stuckert A."/>
        </authorList>
    </citation>
    <scope>NUCLEOTIDE SEQUENCE</scope>
</reference>
<protein>
    <submittedName>
        <fullName evidence="2">Uncharacterized protein</fullName>
    </submittedName>
</protein>
<evidence type="ECO:0000256" key="1">
    <source>
        <dbReference type="SAM" id="MobiDB-lite"/>
    </source>
</evidence>
<evidence type="ECO:0000313" key="2">
    <source>
        <dbReference type="EMBL" id="CAI9624457.1"/>
    </source>
</evidence>
<evidence type="ECO:0000313" key="3">
    <source>
        <dbReference type="Proteomes" id="UP001162483"/>
    </source>
</evidence>
<accession>A0ABN9HVH2</accession>
<feature type="region of interest" description="Disordered" evidence="1">
    <location>
        <begin position="1"/>
        <end position="46"/>
    </location>
</feature>
<sequence length="46" mass="5069">MMDPHSDRSQAGISQVMGGDKMCDSRQPSPHTHNTPPPTLTQISRH</sequence>